<dbReference type="RefSeq" id="WP_095961061.1">
    <property type="nucleotide sequence ID" value="NZ_CP022203.1"/>
</dbReference>
<keyword evidence="3" id="KW-1185">Reference proteome</keyword>
<protein>
    <submittedName>
        <fullName evidence="2">Uncharacterized protein</fullName>
    </submittedName>
</protein>
<dbReference type="EMBL" id="CP022203">
    <property type="protein sequence ID" value="ATB51047.1"/>
    <property type="molecule type" value="Genomic_DNA"/>
</dbReference>
<dbReference type="CDD" id="cd14740">
    <property type="entry name" value="PAAR_4"/>
    <property type="match status" value="1"/>
</dbReference>
<accession>A0A250K5L0</accession>
<dbReference type="KEGG" id="mmas:MYMAC_006704"/>
<gene>
    <name evidence="2" type="ORF">MYMAC_006704</name>
</gene>
<dbReference type="AlphaFoldDB" id="A0A250K5L0"/>
<dbReference type="Pfam" id="PF13665">
    <property type="entry name" value="Tox-PAAR-like"/>
    <property type="match status" value="1"/>
</dbReference>
<name>A0A250K5L0_9BACT</name>
<reference evidence="2 3" key="1">
    <citation type="submission" date="2017-06" db="EMBL/GenBank/DDBJ databases">
        <title>Sequencing and comparative analysis of myxobacterial genomes.</title>
        <authorList>
            <person name="Rupp O."/>
            <person name="Goesmann A."/>
            <person name="Sogaard-Andersen L."/>
        </authorList>
    </citation>
    <scope>NUCLEOTIDE SEQUENCE [LARGE SCALE GENOMIC DNA]</scope>
    <source>
        <strain evidence="2 3">DSM 14697</strain>
    </source>
</reference>
<evidence type="ECO:0000256" key="1">
    <source>
        <dbReference type="SAM" id="MobiDB-lite"/>
    </source>
</evidence>
<evidence type="ECO:0000313" key="2">
    <source>
        <dbReference type="EMBL" id="ATB51047.1"/>
    </source>
</evidence>
<organism evidence="2 3">
    <name type="scientific">Corallococcus macrosporus DSM 14697</name>
    <dbReference type="NCBI Taxonomy" id="1189310"/>
    <lineage>
        <taxon>Bacteria</taxon>
        <taxon>Pseudomonadati</taxon>
        <taxon>Myxococcota</taxon>
        <taxon>Myxococcia</taxon>
        <taxon>Myxococcales</taxon>
        <taxon>Cystobacterineae</taxon>
        <taxon>Myxococcaceae</taxon>
        <taxon>Corallococcus</taxon>
    </lineage>
</organism>
<dbReference type="Proteomes" id="UP000217343">
    <property type="component" value="Chromosome"/>
</dbReference>
<dbReference type="OrthoDB" id="9429719at2"/>
<evidence type="ECO:0000313" key="3">
    <source>
        <dbReference type="Proteomes" id="UP000217343"/>
    </source>
</evidence>
<proteinExistence type="predicted"/>
<feature type="region of interest" description="Disordered" evidence="1">
    <location>
        <begin position="1"/>
        <end position="25"/>
    </location>
</feature>
<sequence>MSKVYANGRSIIHKGSGNTHTSAAPDVCKVPTPGGPVPAPFVNSAQDAMLTKGSKSVTINGHPVALTSSELSVSSGDEPGTAGGLISSKFKGKLAWGSGSVDVKIEGKGVVRYLDVTLHNGNSFNTAFMSNGHNGTGFAYGDDFKGACIICQKDPDSHAVMELPEQSLAIANEILQKLKAREAEWATVHQGIITKEAQLKRLLEGTNPPPKQATLDERRAEIQKLEVKRKGLEGHRRADSTGYMFGVMVCRDGERFAAMSGGEVPPGFIAIAEAHGCTVIGEAATLEDFLALNPRCAAGDTEAIRKLTKRWDATETSVADKKAGYNNKPGTCAGAKLIGKSGHVANSMTEMFFAFPSARKLAYPVLYRGPSEYSPPKVRAVGPDGMGAGAWKPPSVAAVVAALNEGRSVEADGERVDMRRKSGETVLSCQSCQDTLFMVRCDIEVQKCR</sequence>